<dbReference type="AlphaFoldDB" id="A0A6L9S8L9"/>
<evidence type="ECO:0000256" key="4">
    <source>
        <dbReference type="ARBA" id="ARBA00022679"/>
    </source>
</evidence>
<keyword evidence="8" id="KW-0902">Two-component regulatory system</keyword>
<keyword evidence="6 13" id="KW-0418">Kinase</keyword>
<dbReference type="GO" id="GO:0046983">
    <property type="term" value="F:protein dimerization activity"/>
    <property type="evidence" value="ECO:0007669"/>
    <property type="project" value="InterPro"/>
</dbReference>
<keyword evidence="3" id="KW-0597">Phosphoprotein</keyword>
<dbReference type="GO" id="GO:0005524">
    <property type="term" value="F:ATP binding"/>
    <property type="evidence" value="ECO:0007669"/>
    <property type="project" value="UniProtKB-KW"/>
</dbReference>
<dbReference type="EMBL" id="JAAGOA010000009">
    <property type="protein sequence ID" value="NEE01373.1"/>
    <property type="molecule type" value="Genomic_DNA"/>
</dbReference>
<dbReference type="InterPro" id="IPR011712">
    <property type="entry name" value="Sig_transdc_His_kin_sub3_dim/P"/>
</dbReference>
<dbReference type="Pfam" id="PF07730">
    <property type="entry name" value="HisKA_3"/>
    <property type="match status" value="1"/>
</dbReference>
<protein>
    <recommendedName>
        <fullName evidence="2">histidine kinase</fullName>
        <ecNumber evidence="2">2.7.13.3</ecNumber>
    </recommendedName>
</protein>
<keyword evidence="4" id="KW-0808">Transferase</keyword>
<evidence type="ECO:0000256" key="1">
    <source>
        <dbReference type="ARBA" id="ARBA00000085"/>
    </source>
</evidence>
<evidence type="ECO:0000256" key="6">
    <source>
        <dbReference type="ARBA" id="ARBA00022777"/>
    </source>
</evidence>
<dbReference type="Gene3D" id="3.30.565.10">
    <property type="entry name" value="Histidine kinase-like ATPase, C-terminal domain"/>
    <property type="match status" value="1"/>
</dbReference>
<dbReference type="PANTHER" id="PTHR24421">
    <property type="entry name" value="NITRATE/NITRITE SENSOR PROTEIN NARX-RELATED"/>
    <property type="match status" value="1"/>
</dbReference>
<dbReference type="Pfam" id="PF02518">
    <property type="entry name" value="HATPase_c"/>
    <property type="match status" value="1"/>
</dbReference>
<dbReference type="EC" id="2.7.13.3" evidence="2"/>
<evidence type="ECO:0000313" key="13">
    <source>
        <dbReference type="EMBL" id="NEE01373.1"/>
    </source>
</evidence>
<sequence length="417" mass="44239">MFASCAGLLLGSVLITAIGMAWFVVLLPVLPILVATVRRFADAHRRWAAELLGTPIPAPYRPLPDGRLFPRLRVLAGDPATWRDLAWLFVNATAGLLLTGVAFSLALSTLGFAGLPLTWPILPVEFTAPPDGQELRSLTGDWGLVVVSDWPSALLASVQAIPMAALWWWATPHLMRVHARMTRALLAPTDAAMLTARVEQLAESRAETVDTQAAELRRIERDLHDGAQARLVSLGMSLGLAEEILANNPEAARELLAEARESTGQALAELRDLVRGIHPPVLADRGLAGAVQAVALAHPGEVDVTVELPGRPDAPVESAAYFAVAEALTNVAKHAHANRAWVQIWYDGGLLKLAVGDDGRGGARVQPGGGLHGLERRLAAFDGTLSVTSPPGGPTVITMELPCALSSPKTSPFSATD</sequence>
<feature type="transmembrane region" description="Helical" evidence="9">
    <location>
        <begin position="85"/>
        <end position="113"/>
    </location>
</feature>
<dbReference type="PANTHER" id="PTHR24421:SF10">
    <property type="entry name" value="NITRATE_NITRITE SENSOR PROTEIN NARQ"/>
    <property type="match status" value="1"/>
</dbReference>
<keyword evidence="7" id="KW-0067">ATP-binding</keyword>
<dbReference type="Proteomes" id="UP000475214">
    <property type="component" value="Unassembled WGS sequence"/>
</dbReference>
<keyword evidence="5" id="KW-0547">Nucleotide-binding</keyword>
<evidence type="ECO:0000259" key="10">
    <source>
        <dbReference type="Pfam" id="PF02518"/>
    </source>
</evidence>
<dbReference type="CDD" id="cd16917">
    <property type="entry name" value="HATPase_UhpB-NarQ-NarX-like"/>
    <property type="match status" value="1"/>
</dbReference>
<evidence type="ECO:0000259" key="12">
    <source>
        <dbReference type="Pfam" id="PF13796"/>
    </source>
</evidence>
<dbReference type="GO" id="GO:0000155">
    <property type="term" value="F:phosphorelay sensor kinase activity"/>
    <property type="evidence" value="ECO:0007669"/>
    <property type="project" value="InterPro"/>
</dbReference>
<dbReference type="InterPro" id="IPR036890">
    <property type="entry name" value="HATPase_C_sf"/>
</dbReference>
<comment type="catalytic activity">
    <reaction evidence="1">
        <text>ATP + protein L-histidine = ADP + protein N-phospho-L-histidine.</text>
        <dbReference type="EC" id="2.7.13.3"/>
    </reaction>
</comment>
<evidence type="ECO:0000256" key="8">
    <source>
        <dbReference type="ARBA" id="ARBA00023012"/>
    </source>
</evidence>
<name>A0A6L9S8L9_9ACTN</name>
<dbReference type="Pfam" id="PF13796">
    <property type="entry name" value="Sensor"/>
    <property type="match status" value="1"/>
</dbReference>
<dbReference type="Gene3D" id="1.20.5.1930">
    <property type="match status" value="1"/>
</dbReference>
<dbReference type="InterPro" id="IPR025828">
    <property type="entry name" value="Put_sensor_dom"/>
</dbReference>
<dbReference type="InterPro" id="IPR003594">
    <property type="entry name" value="HATPase_dom"/>
</dbReference>
<keyword evidence="14" id="KW-1185">Reference proteome</keyword>
<organism evidence="13 14">
    <name type="scientific">Phytoactinopolyspora halotolerans</name>
    <dbReference type="NCBI Taxonomy" id="1981512"/>
    <lineage>
        <taxon>Bacteria</taxon>
        <taxon>Bacillati</taxon>
        <taxon>Actinomycetota</taxon>
        <taxon>Actinomycetes</taxon>
        <taxon>Jiangellales</taxon>
        <taxon>Jiangellaceae</taxon>
        <taxon>Phytoactinopolyspora</taxon>
    </lineage>
</organism>
<evidence type="ECO:0000256" key="2">
    <source>
        <dbReference type="ARBA" id="ARBA00012438"/>
    </source>
</evidence>
<reference evidence="13 14" key="1">
    <citation type="submission" date="2020-02" db="EMBL/GenBank/DDBJ databases">
        <authorList>
            <person name="Li X.-J."/>
            <person name="Han X.-M."/>
        </authorList>
    </citation>
    <scope>NUCLEOTIDE SEQUENCE [LARGE SCALE GENOMIC DNA]</scope>
    <source>
        <strain evidence="13 14">CCTCC AB 2017055</strain>
    </source>
</reference>
<feature type="domain" description="Signal transduction histidine kinase subgroup 3 dimerisation and phosphoacceptor" evidence="11">
    <location>
        <begin position="215"/>
        <end position="282"/>
    </location>
</feature>
<feature type="transmembrane region" description="Helical" evidence="9">
    <location>
        <begin position="6"/>
        <end position="37"/>
    </location>
</feature>
<dbReference type="SUPFAM" id="SSF55874">
    <property type="entry name" value="ATPase domain of HSP90 chaperone/DNA topoisomerase II/histidine kinase"/>
    <property type="match status" value="1"/>
</dbReference>
<dbReference type="GO" id="GO:0016020">
    <property type="term" value="C:membrane"/>
    <property type="evidence" value="ECO:0007669"/>
    <property type="project" value="InterPro"/>
</dbReference>
<gene>
    <name evidence="13" type="ORF">G1H10_14455</name>
</gene>
<evidence type="ECO:0000256" key="3">
    <source>
        <dbReference type="ARBA" id="ARBA00022553"/>
    </source>
</evidence>
<evidence type="ECO:0000313" key="14">
    <source>
        <dbReference type="Proteomes" id="UP000475214"/>
    </source>
</evidence>
<feature type="domain" description="Histidine kinase/HSP90-like ATPase" evidence="10">
    <location>
        <begin position="319"/>
        <end position="403"/>
    </location>
</feature>
<proteinExistence type="predicted"/>
<keyword evidence="9" id="KW-0472">Membrane</keyword>
<keyword evidence="9" id="KW-0812">Transmembrane</keyword>
<feature type="domain" description="Putative sensor" evidence="12">
    <location>
        <begin position="8"/>
        <end position="186"/>
    </location>
</feature>
<evidence type="ECO:0000256" key="5">
    <source>
        <dbReference type="ARBA" id="ARBA00022741"/>
    </source>
</evidence>
<evidence type="ECO:0000256" key="9">
    <source>
        <dbReference type="SAM" id="Phobius"/>
    </source>
</evidence>
<evidence type="ECO:0000256" key="7">
    <source>
        <dbReference type="ARBA" id="ARBA00022840"/>
    </source>
</evidence>
<evidence type="ECO:0000259" key="11">
    <source>
        <dbReference type="Pfam" id="PF07730"/>
    </source>
</evidence>
<keyword evidence="9" id="KW-1133">Transmembrane helix</keyword>
<comment type="caution">
    <text evidence="13">The sequence shown here is derived from an EMBL/GenBank/DDBJ whole genome shotgun (WGS) entry which is preliminary data.</text>
</comment>
<accession>A0A6L9S8L9</accession>
<dbReference type="InterPro" id="IPR050482">
    <property type="entry name" value="Sensor_HK_TwoCompSys"/>
</dbReference>